<dbReference type="HOGENOM" id="CLU_617035_0_0_1"/>
<gene>
    <name evidence="2" type="ORF">PODANS_2_10080</name>
</gene>
<dbReference type="KEGG" id="pan:PODANSg8862"/>
<feature type="compositionally biased region" description="Basic and acidic residues" evidence="1">
    <location>
        <begin position="475"/>
        <end position="488"/>
    </location>
</feature>
<dbReference type="OrthoDB" id="5389296at2759"/>
<feature type="compositionally biased region" description="Acidic residues" evidence="1">
    <location>
        <begin position="193"/>
        <end position="206"/>
    </location>
</feature>
<evidence type="ECO:0000313" key="3">
    <source>
        <dbReference type="EMBL" id="CDP26048.1"/>
    </source>
</evidence>
<dbReference type="EMBL" id="FO904937">
    <property type="protein sequence ID" value="CDP26048.1"/>
    <property type="molecule type" value="Genomic_DNA"/>
</dbReference>
<evidence type="ECO:0000313" key="4">
    <source>
        <dbReference type="Proteomes" id="UP000001197"/>
    </source>
</evidence>
<feature type="region of interest" description="Disordered" evidence="1">
    <location>
        <begin position="19"/>
        <end position="73"/>
    </location>
</feature>
<feature type="compositionally biased region" description="Basic and acidic residues" evidence="1">
    <location>
        <begin position="234"/>
        <end position="257"/>
    </location>
</feature>
<dbReference type="AlphaFoldDB" id="B2B767"/>
<evidence type="ECO:0000256" key="1">
    <source>
        <dbReference type="SAM" id="MobiDB-lite"/>
    </source>
</evidence>
<feature type="compositionally biased region" description="Pro residues" evidence="1">
    <location>
        <begin position="464"/>
        <end position="474"/>
    </location>
</feature>
<dbReference type="EMBL" id="CU640366">
    <property type="protein sequence ID" value="CAP73645.1"/>
    <property type="molecule type" value="Genomic_DNA"/>
</dbReference>
<accession>B2B767</accession>
<dbReference type="InParanoid" id="B2B767"/>
<feature type="compositionally biased region" description="Pro residues" evidence="1">
    <location>
        <begin position="259"/>
        <end position="270"/>
    </location>
</feature>
<dbReference type="STRING" id="515849.B2B767"/>
<evidence type="ECO:0000313" key="2">
    <source>
        <dbReference type="EMBL" id="CAP73645.1"/>
    </source>
</evidence>
<reference evidence="2 4" key="1">
    <citation type="journal article" date="2008" name="Genome Biol.">
        <title>The genome sequence of the model ascomycete fungus Podospora anserina.</title>
        <authorList>
            <person name="Espagne E."/>
            <person name="Lespinet O."/>
            <person name="Malagnac F."/>
            <person name="Da Silva C."/>
            <person name="Jaillon O."/>
            <person name="Porcel B.M."/>
            <person name="Couloux A."/>
            <person name="Aury J.-M."/>
            <person name="Segurens B."/>
            <person name="Poulain J."/>
            <person name="Anthouard V."/>
            <person name="Grossetete S."/>
            <person name="Khalili H."/>
            <person name="Coppin E."/>
            <person name="Dequard-Chablat M."/>
            <person name="Picard M."/>
            <person name="Contamine V."/>
            <person name="Arnaise S."/>
            <person name="Bourdais A."/>
            <person name="Berteaux-Lecellier V."/>
            <person name="Gautheret D."/>
            <person name="de Vries R.P."/>
            <person name="Battaglia E."/>
            <person name="Coutinho P.M."/>
            <person name="Danchin E.G.J."/>
            <person name="Henrissat B."/>
            <person name="El Khoury R."/>
            <person name="Sainsard-Chanet A."/>
            <person name="Boivin A."/>
            <person name="Pinan-Lucarre B."/>
            <person name="Sellem C.H."/>
            <person name="Debuchy R."/>
            <person name="Wincker P."/>
            <person name="Weissenbach J."/>
            <person name="Silar P."/>
        </authorList>
    </citation>
    <scope>NUCLEOTIDE SEQUENCE [LARGE SCALE GENOMIC DNA]</scope>
    <source>
        <strain evidence="4">S / ATCC MYA-4624 / DSM 980 / FGSC 10383</strain>
        <strain evidence="2">S mat+</strain>
    </source>
</reference>
<reference evidence="4" key="3">
    <citation type="journal article" date="2014" name="Genetics">
        <title>Maintaining two mating types: Structure of the mating type locus and its role in heterokaryosis in Podospora anserina.</title>
        <authorList>
            <person name="Grognet P."/>
            <person name="Bidard F."/>
            <person name="Kuchly C."/>
            <person name="Tong L.C.H."/>
            <person name="Coppin E."/>
            <person name="Benkhali J.A."/>
            <person name="Couloux A."/>
            <person name="Wincker P."/>
            <person name="Debuchy R."/>
            <person name="Silar P."/>
        </authorList>
    </citation>
    <scope>GENOME REANNOTATION</scope>
    <source>
        <strain evidence="4">S / ATCC MYA-4624 / DSM 980 / FGSC 10383</strain>
    </source>
</reference>
<organism evidence="2">
    <name type="scientific">Podospora anserina (strain S / ATCC MYA-4624 / DSM 980 / FGSC 10383)</name>
    <name type="common">Pleurage anserina</name>
    <dbReference type="NCBI Taxonomy" id="515849"/>
    <lineage>
        <taxon>Eukaryota</taxon>
        <taxon>Fungi</taxon>
        <taxon>Dikarya</taxon>
        <taxon>Ascomycota</taxon>
        <taxon>Pezizomycotina</taxon>
        <taxon>Sordariomycetes</taxon>
        <taxon>Sordariomycetidae</taxon>
        <taxon>Sordariales</taxon>
        <taxon>Podosporaceae</taxon>
        <taxon>Podospora</taxon>
        <taxon>Podospora anserina</taxon>
    </lineage>
</organism>
<reference evidence="3" key="4">
    <citation type="submission" date="2014-09" db="EMBL/GenBank/DDBJ databases">
        <title>Maintaining two mating types: Structure of the mating type locus and its role in heterokaryosis in Podospora anserina.</title>
        <authorList>
            <person name="Grognet P."/>
            <person name="Bidard F."/>
            <person name="Kuchly C."/>
            <person name="Chan Ho Tong L."/>
            <person name="Coppin E."/>
            <person name="Ait Benkhali J."/>
            <person name="Couloux A."/>
            <person name="Wincker P."/>
            <person name="Debuchy R."/>
            <person name="Silar P."/>
        </authorList>
    </citation>
    <scope>NUCLEOTIDE SEQUENCE</scope>
</reference>
<dbReference type="VEuPathDB" id="FungiDB:PODANS_2_10080"/>
<reference evidence="2" key="2">
    <citation type="submission" date="2008-07" db="EMBL/GenBank/DDBJ databases">
        <authorList>
            <person name="Genoscope - CEA"/>
        </authorList>
    </citation>
    <scope>NUCLEOTIDE SEQUENCE</scope>
    <source>
        <strain evidence="2">S mat+</strain>
    </source>
</reference>
<keyword evidence="4" id="KW-1185">Reference proteome</keyword>
<dbReference type="eggNOG" id="ENOG502ST4U">
    <property type="taxonomic scope" value="Eukaryota"/>
</dbReference>
<dbReference type="GeneID" id="6195509"/>
<protein>
    <submittedName>
        <fullName evidence="2">Podospora anserina S mat+ genomic DNA chromosome 2, supercontig 2</fullName>
    </submittedName>
</protein>
<feature type="region of interest" description="Disordered" evidence="1">
    <location>
        <begin position="85"/>
        <end position="307"/>
    </location>
</feature>
<name>B2B767_PODAN</name>
<dbReference type="Proteomes" id="UP000001197">
    <property type="component" value="Chromosome 2"/>
</dbReference>
<dbReference type="RefSeq" id="XP_001911817.1">
    <property type="nucleotide sequence ID" value="XM_001911782.1"/>
</dbReference>
<sequence>MGPSPAVSSLSIAYEMTTNINQTPAPSRFLLSKRPGTHQPHGRTPNQSSSAAPYRFYGTPKFSSTTKPLSHLSHAAPYSTPALALKAKASRARATQELLIEDSSPVQDQERSRHDEEEPSPSRTTAVRDNLPETIDIDSSLVPQSSLPEPGDNDEEVDPGPLPKRRRISIATSEPDLEPKEEWIPSSAFPIDSDSDNELPPNDDPEIDHIITIYSDDDDDEPPIPHSSPLNIKSDSESDSEAKPPPDKDTRPARKEIFYPPPRFLQPLSPPTSTSPISDSKKFSIQNINPDLFSPPKPRRGRNRRGQGQYLTNGLAAELQNWLIEVKKTSEYTDTPVKQEADAPQPLPPGAVQLTVEDVKRGGEGLSLISAALPNARVGTPGMQAVLAGDGRIGSLERVDHGLDRRSTDKRNGQERLAVGTVVAVVPPAWDVELEGGLGRWAVAYRWQVVKDAPEPQVPEKQPEPPAQPVPEPLPEQHVEEQHIKVEE</sequence>
<proteinExistence type="predicted"/>
<feature type="region of interest" description="Disordered" evidence="1">
    <location>
        <begin position="454"/>
        <end position="488"/>
    </location>
</feature>